<comment type="caution">
    <text evidence="4">The sequence shown here is derived from an EMBL/GenBank/DDBJ whole genome shotgun (WGS) entry which is preliminary data.</text>
</comment>
<feature type="region of interest" description="Disordered" evidence="2">
    <location>
        <begin position="335"/>
        <end position="361"/>
    </location>
</feature>
<feature type="compositionally biased region" description="Basic residues" evidence="2">
    <location>
        <begin position="71"/>
        <end position="81"/>
    </location>
</feature>
<feature type="region of interest" description="Disordered" evidence="2">
    <location>
        <begin position="1"/>
        <end position="41"/>
    </location>
</feature>
<dbReference type="SUPFAM" id="SSF57997">
    <property type="entry name" value="Tropomyosin"/>
    <property type="match status" value="1"/>
</dbReference>
<evidence type="ECO:0000313" key="5">
    <source>
        <dbReference type="Proteomes" id="UP000318571"/>
    </source>
</evidence>
<organism evidence="4 5">
    <name type="scientific">Tigriopus californicus</name>
    <name type="common">Marine copepod</name>
    <dbReference type="NCBI Taxonomy" id="6832"/>
    <lineage>
        <taxon>Eukaryota</taxon>
        <taxon>Metazoa</taxon>
        <taxon>Ecdysozoa</taxon>
        <taxon>Arthropoda</taxon>
        <taxon>Crustacea</taxon>
        <taxon>Multicrustacea</taxon>
        <taxon>Hexanauplia</taxon>
        <taxon>Copepoda</taxon>
        <taxon>Harpacticoida</taxon>
        <taxon>Harpacticidae</taxon>
        <taxon>Tigriopus</taxon>
    </lineage>
</organism>
<dbReference type="Gene3D" id="1.10.287.1490">
    <property type="match status" value="1"/>
</dbReference>
<accession>A0A553P9X1</accession>
<sequence length="361" mass="39891">MGPSGESYSLLNLTPSDDENHIGEEHTRNGGWPGSANTTTTTTLAGMEGRQLPDLNLPLPAKALTMRQKVKRKIRLKKRRDRNQSTHRLGSLSSSSSSSSLLATSTKFTHSTSSLCSSLSTMGIGFAIIMAFVGLTFFVAQLHVTLSNLRLEMEKVSEDRQAFMDRFSALQATVQEVAPESQTSAEKISALEVQFAAFSTQVSSLNESLVQVEASLKTAPELLELPQQIQAIQNEMAKFGSRLTEVESKLHSPASPNDDQNQWSRSTTNTELDQLRNETSALQGALMSLEERFRTIGIKITSQMKKNQERSEKLWENMAKFREDIDALRELVKVEAPSEESKVGTRISDSQSHSHNTSLIS</sequence>
<keyword evidence="3" id="KW-0472">Membrane</keyword>
<feature type="compositionally biased region" description="Basic and acidic residues" evidence="2">
    <location>
        <begin position="18"/>
        <end position="28"/>
    </location>
</feature>
<feature type="compositionally biased region" description="Polar residues" evidence="2">
    <location>
        <begin position="347"/>
        <end position="361"/>
    </location>
</feature>
<feature type="compositionally biased region" description="Polar residues" evidence="2">
    <location>
        <begin position="254"/>
        <end position="273"/>
    </location>
</feature>
<evidence type="ECO:0000256" key="1">
    <source>
        <dbReference type="SAM" id="Coils"/>
    </source>
</evidence>
<dbReference type="AlphaFoldDB" id="A0A553P9X1"/>
<name>A0A553P9X1_TIGCA</name>
<feature type="coiled-coil region" evidence="1">
    <location>
        <begin position="139"/>
        <end position="166"/>
    </location>
</feature>
<feature type="transmembrane region" description="Helical" evidence="3">
    <location>
        <begin position="119"/>
        <end position="140"/>
    </location>
</feature>
<dbReference type="EMBL" id="VCGU01000005">
    <property type="protein sequence ID" value="TRY74468.1"/>
    <property type="molecule type" value="Genomic_DNA"/>
</dbReference>
<evidence type="ECO:0000256" key="3">
    <source>
        <dbReference type="SAM" id="Phobius"/>
    </source>
</evidence>
<feature type="compositionally biased region" description="Polar residues" evidence="2">
    <location>
        <begin position="1"/>
        <end position="15"/>
    </location>
</feature>
<reference evidence="4 5" key="1">
    <citation type="journal article" date="2018" name="Nat. Ecol. Evol.">
        <title>Genomic signatures of mitonuclear coevolution across populations of Tigriopus californicus.</title>
        <authorList>
            <person name="Barreto F.S."/>
            <person name="Watson E.T."/>
            <person name="Lima T.G."/>
            <person name="Willett C.S."/>
            <person name="Edmands S."/>
            <person name="Li W."/>
            <person name="Burton R.S."/>
        </authorList>
    </citation>
    <scope>NUCLEOTIDE SEQUENCE [LARGE SCALE GENOMIC DNA]</scope>
    <source>
        <strain evidence="4 5">San Diego</strain>
    </source>
</reference>
<dbReference type="Proteomes" id="UP000318571">
    <property type="component" value="Chromosome 2"/>
</dbReference>
<keyword evidence="3" id="KW-0812">Transmembrane</keyword>
<evidence type="ECO:0000256" key="2">
    <source>
        <dbReference type="SAM" id="MobiDB-lite"/>
    </source>
</evidence>
<keyword evidence="1" id="KW-0175">Coiled coil</keyword>
<protein>
    <submittedName>
        <fullName evidence="4">Uncharacterized protein</fullName>
    </submittedName>
</protein>
<keyword evidence="3" id="KW-1133">Transmembrane helix</keyword>
<dbReference type="OrthoDB" id="10009315at2759"/>
<feature type="region of interest" description="Disordered" evidence="2">
    <location>
        <begin position="246"/>
        <end position="273"/>
    </location>
</feature>
<evidence type="ECO:0000313" key="4">
    <source>
        <dbReference type="EMBL" id="TRY74468.1"/>
    </source>
</evidence>
<keyword evidence="5" id="KW-1185">Reference proteome</keyword>
<gene>
    <name evidence="4" type="ORF">TCAL_08311</name>
</gene>
<feature type="region of interest" description="Disordered" evidence="2">
    <location>
        <begin position="71"/>
        <end position="99"/>
    </location>
</feature>
<proteinExistence type="predicted"/>